<feature type="non-terminal residue" evidence="2">
    <location>
        <position position="81"/>
    </location>
</feature>
<accession>W1NLQ3</accession>
<dbReference type="EMBL" id="KI396934">
    <property type="protein sequence ID" value="ERM96772.1"/>
    <property type="molecule type" value="Genomic_DNA"/>
</dbReference>
<reference evidence="3" key="1">
    <citation type="journal article" date="2013" name="Science">
        <title>The Amborella genome and the evolution of flowering plants.</title>
        <authorList>
            <consortium name="Amborella Genome Project"/>
        </authorList>
    </citation>
    <scope>NUCLEOTIDE SEQUENCE [LARGE SCALE GENOMIC DNA]</scope>
</reference>
<evidence type="ECO:0000313" key="2">
    <source>
        <dbReference type="EMBL" id="ERM96772.1"/>
    </source>
</evidence>
<organism evidence="2 3">
    <name type="scientific">Amborella trichopoda</name>
    <dbReference type="NCBI Taxonomy" id="13333"/>
    <lineage>
        <taxon>Eukaryota</taxon>
        <taxon>Viridiplantae</taxon>
        <taxon>Streptophyta</taxon>
        <taxon>Embryophyta</taxon>
        <taxon>Tracheophyta</taxon>
        <taxon>Spermatophyta</taxon>
        <taxon>Magnoliopsida</taxon>
        <taxon>Amborellales</taxon>
        <taxon>Amborellaceae</taxon>
        <taxon>Amborella</taxon>
    </lineage>
</organism>
<feature type="region of interest" description="Disordered" evidence="1">
    <location>
        <begin position="1"/>
        <end position="38"/>
    </location>
</feature>
<gene>
    <name evidence="2" type="ORF">AMTR_s01271p00006780</name>
</gene>
<dbReference type="Gramene" id="ERM96772">
    <property type="protein sequence ID" value="ERM96772"/>
    <property type="gene ID" value="AMTR_s01271p00006780"/>
</dbReference>
<protein>
    <submittedName>
        <fullName evidence="2">Uncharacterized protein</fullName>
    </submittedName>
</protein>
<feature type="compositionally biased region" description="Polar residues" evidence="1">
    <location>
        <begin position="15"/>
        <end position="26"/>
    </location>
</feature>
<keyword evidence="3" id="KW-1185">Reference proteome</keyword>
<name>W1NLQ3_AMBTC</name>
<proteinExistence type="predicted"/>
<dbReference type="Proteomes" id="UP000017836">
    <property type="component" value="Unassembled WGS sequence"/>
</dbReference>
<evidence type="ECO:0000256" key="1">
    <source>
        <dbReference type="SAM" id="MobiDB-lite"/>
    </source>
</evidence>
<dbReference type="HOGENOM" id="CLU_2580801_0_0_1"/>
<evidence type="ECO:0000313" key="3">
    <source>
        <dbReference type="Proteomes" id="UP000017836"/>
    </source>
</evidence>
<sequence>MVESDYTRCPPAIEQNLTGQKSTENAISDDINGHSGEENQEVLPEIVDGEDTRVLSEVDEEEAMTGGLIGGNKCLDVESRK</sequence>
<dbReference type="AlphaFoldDB" id="W1NLQ3"/>